<accession>A0A645AQQ1</accession>
<sequence>MKELDEKMKKLEGRIYKKNKEAVHHIGTAILKKAKFDFSSFSDADLEDIVNMTPKGTEIIKDIITKASDQ</sequence>
<dbReference type="EMBL" id="VSSQ01015274">
    <property type="protein sequence ID" value="MPM55440.1"/>
    <property type="molecule type" value="Genomic_DNA"/>
</dbReference>
<protein>
    <submittedName>
        <fullName evidence="1">Uncharacterized protein</fullName>
    </submittedName>
</protein>
<organism evidence="1">
    <name type="scientific">bioreactor metagenome</name>
    <dbReference type="NCBI Taxonomy" id="1076179"/>
    <lineage>
        <taxon>unclassified sequences</taxon>
        <taxon>metagenomes</taxon>
        <taxon>ecological metagenomes</taxon>
    </lineage>
</organism>
<comment type="caution">
    <text evidence="1">The sequence shown here is derived from an EMBL/GenBank/DDBJ whole genome shotgun (WGS) entry which is preliminary data.</text>
</comment>
<name>A0A645AQQ1_9ZZZZ</name>
<reference evidence="1" key="1">
    <citation type="submission" date="2019-08" db="EMBL/GenBank/DDBJ databases">
        <authorList>
            <person name="Kucharzyk K."/>
            <person name="Murdoch R.W."/>
            <person name="Higgins S."/>
            <person name="Loffler F."/>
        </authorList>
    </citation>
    <scope>NUCLEOTIDE SEQUENCE</scope>
</reference>
<dbReference type="AlphaFoldDB" id="A0A645AQQ1"/>
<evidence type="ECO:0000313" key="1">
    <source>
        <dbReference type="EMBL" id="MPM55440.1"/>
    </source>
</evidence>
<proteinExistence type="predicted"/>
<gene>
    <name evidence="1" type="ORF">SDC9_102237</name>
</gene>